<proteinExistence type="predicted"/>
<dbReference type="Proteomes" id="UP000593575">
    <property type="component" value="Unassembled WGS sequence"/>
</dbReference>
<comment type="caution">
    <text evidence="2">The sequence shown here is derived from an EMBL/GenBank/DDBJ whole genome shotgun (WGS) entry which is preliminary data.</text>
</comment>
<evidence type="ECO:0000313" key="2">
    <source>
        <dbReference type="EMBL" id="MBA0829722.1"/>
    </source>
</evidence>
<dbReference type="CDD" id="cd06222">
    <property type="entry name" value="RNase_H_like"/>
    <property type="match status" value="1"/>
</dbReference>
<keyword evidence="3" id="KW-1185">Reference proteome</keyword>
<dbReference type="EMBL" id="JABFAE010000006">
    <property type="protein sequence ID" value="MBA0829722.1"/>
    <property type="molecule type" value="Genomic_DNA"/>
</dbReference>
<dbReference type="Gene3D" id="3.30.420.10">
    <property type="entry name" value="Ribonuclease H-like superfamily/Ribonuclease H"/>
    <property type="match status" value="1"/>
</dbReference>
<dbReference type="PANTHER" id="PTHR47074:SF61">
    <property type="entry name" value="RNASE H TYPE-1 DOMAIN-CONTAINING PROTEIN"/>
    <property type="match status" value="1"/>
</dbReference>
<dbReference type="GO" id="GO:0004523">
    <property type="term" value="F:RNA-DNA hybrid ribonuclease activity"/>
    <property type="evidence" value="ECO:0007669"/>
    <property type="project" value="InterPro"/>
</dbReference>
<sequence length="140" mass="15135">MSLELVSFIRSYMGGLSVLAVPRAVLGFLRTACWHPLTTLLVKANFDAAYRGRSHSSCSGVVVRDVQGQVLGACTRIHGQVSLAFTVEALAILLVLEFTWDLSLSRVVFEGDSLHVICKLNSTQVESTMATDEGSNAHLP</sequence>
<name>A0A7J9J5N5_9ROSI</name>
<dbReference type="InterPro" id="IPR052929">
    <property type="entry name" value="RNase_H-like_EbsB-rel"/>
</dbReference>
<dbReference type="AlphaFoldDB" id="A0A7J9J5N5"/>
<dbReference type="InterPro" id="IPR044730">
    <property type="entry name" value="RNase_H-like_dom_plant"/>
</dbReference>
<accession>A0A7J9J5N5</accession>
<dbReference type="Pfam" id="PF13456">
    <property type="entry name" value="RVT_3"/>
    <property type="match status" value="1"/>
</dbReference>
<dbReference type="PANTHER" id="PTHR47074">
    <property type="entry name" value="BNAC02G40300D PROTEIN"/>
    <property type="match status" value="1"/>
</dbReference>
<gene>
    <name evidence="2" type="ORF">Goarm_014305</name>
</gene>
<dbReference type="GO" id="GO:0003676">
    <property type="term" value="F:nucleic acid binding"/>
    <property type="evidence" value="ECO:0007669"/>
    <property type="project" value="InterPro"/>
</dbReference>
<dbReference type="InterPro" id="IPR012337">
    <property type="entry name" value="RNaseH-like_sf"/>
</dbReference>
<reference evidence="2 3" key="1">
    <citation type="journal article" date="2019" name="Genome Biol. Evol.">
        <title>Insights into the evolution of the New World diploid cottons (Gossypium, subgenus Houzingenia) based on genome sequencing.</title>
        <authorList>
            <person name="Grover C.E."/>
            <person name="Arick M.A. 2nd"/>
            <person name="Thrash A."/>
            <person name="Conover J.L."/>
            <person name="Sanders W.S."/>
            <person name="Peterson D.G."/>
            <person name="Frelichowski J.E."/>
            <person name="Scheffler J.A."/>
            <person name="Scheffler B.E."/>
            <person name="Wendel J.F."/>
        </authorList>
    </citation>
    <scope>NUCLEOTIDE SEQUENCE [LARGE SCALE GENOMIC DNA]</scope>
    <source>
        <strain evidence="2">6</strain>
        <tissue evidence="2">Leaf</tissue>
    </source>
</reference>
<dbReference type="InterPro" id="IPR036397">
    <property type="entry name" value="RNaseH_sf"/>
</dbReference>
<dbReference type="SUPFAM" id="SSF53098">
    <property type="entry name" value="Ribonuclease H-like"/>
    <property type="match status" value="1"/>
</dbReference>
<dbReference type="InterPro" id="IPR002156">
    <property type="entry name" value="RNaseH_domain"/>
</dbReference>
<organism evidence="2 3">
    <name type="scientific">Gossypium armourianum</name>
    <dbReference type="NCBI Taxonomy" id="34283"/>
    <lineage>
        <taxon>Eukaryota</taxon>
        <taxon>Viridiplantae</taxon>
        <taxon>Streptophyta</taxon>
        <taxon>Embryophyta</taxon>
        <taxon>Tracheophyta</taxon>
        <taxon>Spermatophyta</taxon>
        <taxon>Magnoliopsida</taxon>
        <taxon>eudicotyledons</taxon>
        <taxon>Gunneridae</taxon>
        <taxon>Pentapetalae</taxon>
        <taxon>rosids</taxon>
        <taxon>malvids</taxon>
        <taxon>Malvales</taxon>
        <taxon>Malvaceae</taxon>
        <taxon>Malvoideae</taxon>
        <taxon>Gossypium</taxon>
    </lineage>
</organism>
<evidence type="ECO:0000313" key="3">
    <source>
        <dbReference type="Proteomes" id="UP000593575"/>
    </source>
</evidence>
<feature type="domain" description="RNase H type-1" evidence="1">
    <location>
        <begin position="45"/>
        <end position="124"/>
    </location>
</feature>
<protein>
    <recommendedName>
        <fullName evidence="1">RNase H type-1 domain-containing protein</fullName>
    </recommendedName>
</protein>
<evidence type="ECO:0000259" key="1">
    <source>
        <dbReference type="Pfam" id="PF13456"/>
    </source>
</evidence>